<evidence type="ECO:0000256" key="1">
    <source>
        <dbReference type="ARBA" id="ARBA00022723"/>
    </source>
</evidence>
<keyword evidence="5" id="KW-0830">Ubiquinone</keyword>
<dbReference type="GO" id="GO:0008967">
    <property type="term" value="F:phosphoglycolate phosphatase activity"/>
    <property type="evidence" value="ECO:0007669"/>
    <property type="project" value="TreeGrafter"/>
</dbReference>
<organism evidence="5">
    <name type="scientific">hydrothermal vent metagenome</name>
    <dbReference type="NCBI Taxonomy" id="652676"/>
    <lineage>
        <taxon>unclassified sequences</taxon>
        <taxon>metagenomes</taxon>
        <taxon>ecological metagenomes</taxon>
    </lineage>
</organism>
<dbReference type="FunFam" id="3.40.50.1000:FF:000022">
    <property type="entry name" value="Phosphoglycolate phosphatase"/>
    <property type="match status" value="1"/>
</dbReference>
<dbReference type="SFLD" id="SFLDG01129">
    <property type="entry name" value="C1.5:_HAD__Beta-PGM__Phosphata"/>
    <property type="match status" value="1"/>
</dbReference>
<dbReference type="InterPro" id="IPR036412">
    <property type="entry name" value="HAD-like_sf"/>
</dbReference>
<dbReference type="InterPro" id="IPR023198">
    <property type="entry name" value="PGP-like_dom2"/>
</dbReference>
<dbReference type="GO" id="GO:0006281">
    <property type="term" value="P:DNA repair"/>
    <property type="evidence" value="ECO:0007669"/>
    <property type="project" value="TreeGrafter"/>
</dbReference>
<dbReference type="PRINTS" id="PR00413">
    <property type="entry name" value="HADHALOGNASE"/>
</dbReference>
<evidence type="ECO:0000256" key="4">
    <source>
        <dbReference type="ARBA" id="ARBA00023277"/>
    </source>
</evidence>
<dbReference type="EMBL" id="UOFO01000152">
    <property type="protein sequence ID" value="VAW88896.1"/>
    <property type="molecule type" value="Genomic_DNA"/>
</dbReference>
<dbReference type="Pfam" id="PF13419">
    <property type="entry name" value="HAD_2"/>
    <property type="match status" value="1"/>
</dbReference>
<dbReference type="InterPro" id="IPR041492">
    <property type="entry name" value="HAD_2"/>
</dbReference>
<dbReference type="SUPFAM" id="SSF56784">
    <property type="entry name" value="HAD-like"/>
    <property type="match status" value="1"/>
</dbReference>
<dbReference type="AlphaFoldDB" id="A0A3B1A7L9"/>
<dbReference type="PANTHER" id="PTHR43434:SF23">
    <property type="entry name" value="PHOSPHOGLYCOLATE PHOSPHATASE"/>
    <property type="match status" value="1"/>
</dbReference>
<keyword evidence="5" id="KW-0808">Transferase</keyword>
<dbReference type="NCBIfam" id="TIGR01509">
    <property type="entry name" value="HAD-SF-IA-v3"/>
    <property type="match status" value="1"/>
</dbReference>
<reference evidence="5" key="1">
    <citation type="submission" date="2018-06" db="EMBL/GenBank/DDBJ databases">
        <authorList>
            <person name="Zhirakovskaya E."/>
        </authorList>
    </citation>
    <scope>NUCLEOTIDE SEQUENCE</scope>
</reference>
<dbReference type="SFLD" id="SFLDG01135">
    <property type="entry name" value="C1.5.6:_HAD__Beta-PGM__Phospha"/>
    <property type="match status" value="1"/>
</dbReference>
<dbReference type="InterPro" id="IPR023214">
    <property type="entry name" value="HAD_sf"/>
</dbReference>
<sequence>MKQHTVPSPIHAVLFDLDGTLADTAQDLAFALNTLLQEQQRTPILFQEIRPHVSNGANALIKLGFGQQISIAELDTLRARFLNIYRNNLTTHTQLFPGIWEAITFLDENQIKWGIVTNKPQEFTEPLMMELELPSRAAVIVSGDTLKYKKPHPAPIVYACKKLDSHPSATVYIGDAHRDIEAGRRAGTKTLAALFGYLAADDDPTLWKADATINHASEIIPWLSNLKTYK</sequence>
<accession>A0A3B1A7L9</accession>
<keyword evidence="3" id="KW-0460">Magnesium</keyword>
<evidence type="ECO:0000313" key="5">
    <source>
        <dbReference type="EMBL" id="VAW88896.1"/>
    </source>
</evidence>
<dbReference type="NCBIfam" id="TIGR01549">
    <property type="entry name" value="HAD-SF-IA-v1"/>
    <property type="match status" value="1"/>
</dbReference>
<dbReference type="GO" id="GO:0005829">
    <property type="term" value="C:cytosol"/>
    <property type="evidence" value="ECO:0007669"/>
    <property type="project" value="TreeGrafter"/>
</dbReference>
<keyword evidence="4" id="KW-0119">Carbohydrate metabolism</keyword>
<dbReference type="GO" id="GO:0046872">
    <property type="term" value="F:metal ion binding"/>
    <property type="evidence" value="ECO:0007669"/>
    <property type="project" value="UniProtKB-KW"/>
</dbReference>
<dbReference type="GO" id="GO:0032259">
    <property type="term" value="P:methylation"/>
    <property type="evidence" value="ECO:0007669"/>
    <property type="project" value="UniProtKB-KW"/>
</dbReference>
<dbReference type="GO" id="GO:0008168">
    <property type="term" value="F:methyltransferase activity"/>
    <property type="evidence" value="ECO:0007669"/>
    <property type="project" value="UniProtKB-KW"/>
</dbReference>
<dbReference type="InterPro" id="IPR050155">
    <property type="entry name" value="HAD-like_hydrolase_sf"/>
</dbReference>
<dbReference type="PANTHER" id="PTHR43434">
    <property type="entry name" value="PHOSPHOGLYCOLATE PHOSPHATASE"/>
    <property type="match status" value="1"/>
</dbReference>
<keyword evidence="2" id="KW-0378">Hydrolase</keyword>
<evidence type="ECO:0000256" key="2">
    <source>
        <dbReference type="ARBA" id="ARBA00022801"/>
    </source>
</evidence>
<gene>
    <name evidence="5" type="ORF">MNBD_GAMMA16-1029</name>
</gene>
<keyword evidence="5" id="KW-0489">Methyltransferase</keyword>
<dbReference type="Gene3D" id="3.40.50.1000">
    <property type="entry name" value="HAD superfamily/HAD-like"/>
    <property type="match status" value="1"/>
</dbReference>
<proteinExistence type="predicted"/>
<dbReference type="InterPro" id="IPR006439">
    <property type="entry name" value="HAD-SF_hydro_IA"/>
</dbReference>
<protein>
    <submittedName>
        <fullName evidence="5">Similar to phosphoglycolate phosphatase, clustered with ubiquinone biosynthesis SAM-dependent O-methyltransferase</fullName>
    </submittedName>
</protein>
<keyword evidence="1" id="KW-0479">Metal-binding</keyword>
<evidence type="ECO:0000256" key="3">
    <source>
        <dbReference type="ARBA" id="ARBA00022842"/>
    </source>
</evidence>
<dbReference type="Gene3D" id="1.10.150.240">
    <property type="entry name" value="Putative phosphatase, domain 2"/>
    <property type="match status" value="1"/>
</dbReference>
<name>A0A3B1A7L9_9ZZZZ</name>
<dbReference type="SFLD" id="SFLDS00003">
    <property type="entry name" value="Haloacid_Dehalogenase"/>
    <property type="match status" value="1"/>
</dbReference>